<evidence type="ECO:0000313" key="2">
    <source>
        <dbReference type="Proteomes" id="UP001595914"/>
    </source>
</evidence>
<gene>
    <name evidence="1" type="ORF">ACFO6S_01645</name>
</gene>
<dbReference type="Proteomes" id="UP001595914">
    <property type="component" value="Unassembled WGS sequence"/>
</dbReference>
<reference evidence="2" key="1">
    <citation type="journal article" date="2019" name="Int. J. Syst. Evol. Microbiol.">
        <title>The Global Catalogue of Microorganisms (GCM) 10K type strain sequencing project: providing services to taxonomists for standard genome sequencing and annotation.</title>
        <authorList>
            <consortium name="The Broad Institute Genomics Platform"/>
            <consortium name="The Broad Institute Genome Sequencing Center for Infectious Disease"/>
            <person name="Wu L."/>
            <person name="Ma J."/>
        </authorList>
    </citation>
    <scope>NUCLEOTIDE SEQUENCE [LARGE SCALE GENOMIC DNA]</scope>
    <source>
        <strain evidence="2">CCUG 54520</strain>
    </source>
</reference>
<sequence>MWVEAFQASGCAGDRTGELLVPRICQHKFGEIAGGQNRSPQEELVLDGTNQRIEWVKPTVMR</sequence>
<organism evidence="1 2">
    <name type="scientific">Rhodococcus kronopolitis</name>
    <dbReference type="NCBI Taxonomy" id="1460226"/>
    <lineage>
        <taxon>Bacteria</taxon>
        <taxon>Bacillati</taxon>
        <taxon>Actinomycetota</taxon>
        <taxon>Actinomycetes</taxon>
        <taxon>Mycobacteriales</taxon>
        <taxon>Nocardiaceae</taxon>
        <taxon>Rhodococcus</taxon>
    </lineage>
</organism>
<proteinExistence type="predicted"/>
<evidence type="ECO:0000313" key="1">
    <source>
        <dbReference type="EMBL" id="MFC4602391.1"/>
    </source>
</evidence>
<dbReference type="RefSeq" id="WP_378413499.1">
    <property type="nucleotide sequence ID" value="NZ_JBHSFO010000001.1"/>
</dbReference>
<name>A0ABV9FK49_9NOCA</name>
<dbReference type="EMBL" id="JBHSFO010000001">
    <property type="protein sequence ID" value="MFC4602391.1"/>
    <property type="molecule type" value="Genomic_DNA"/>
</dbReference>
<keyword evidence="2" id="KW-1185">Reference proteome</keyword>
<protein>
    <submittedName>
        <fullName evidence="1">Uncharacterized protein</fullName>
    </submittedName>
</protein>
<accession>A0ABV9FK49</accession>
<comment type="caution">
    <text evidence="1">The sequence shown here is derived from an EMBL/GenBank/DDBJ whole genome shotgun (WGS) entry which is preliminary data.</text>
</comment>